<sequence length="556" mass="57410">MPVQQIPYRSIYLAIGLTIAGLAMFISGMVLWQTEGSHALIGLWVLGMLVFIPGFYFTRIAYMVHKGRRGYSWDDIPDLPTLDTATCAAAGRCCVAWLGGGGGGGRRGGTVWRVAVSQGPNLELLTFDSDWQLLERRQLLVGLAGPVCGLAAMSEGRLLVATQRPLVDWLSMHSEQPPQENQQQQAAEVDEVPSVLLRGLQAAQQRKQQEVALPASPPGGGGHTPQQHLPPPPAEALPLAAAVGAAERAAGSPQVLDLTLRHVRRASSAPAIPAHFLLDSGDHMPLEAGLPSLPLSARTEAGAEGGQVAVLWLEGSSSPAANPTVDGSAAAARVAAAEELGLAADLVVSGPDSLLLLASSRLSPPVLLLCTAGGHRLLPRGAPVRLPLPADIPGGCSVKLRGLALSSPAAGSSGSSSSSEQLVWALLAAAPRPKAAPFFSAPLAGDSPQQLWLCCYPLQQLVQHAEAMGSADAAPVAAPAVQQQQQQDGGGAALDPRPAAPLPAARVALSGSAPAPAVHAVQALQGEVAALRRELNARLDGLAAQLDGVLRALQRQ</sequence>
<evidence type="ECO:0000313" key="21">
    <source>
        <dbReference type="Proteomes" id="UP000239649"/>
    </source>
</evidence>
<evidence type="ECO:0000256" key="10">
    <source>
        <dbReference type="ARBA" id="ARBA00022753"/>
    </source>
</evidence>
<comment type="subcellular location">
    <subcellularLocation>
        <location evidence="5">Cytoplasmic vesicle</location>
        <location evidence="5">Autophagosome</location>
    </subcellularLocation>
    <subcellularLocation>
        <location evidence="3">Cytoplasmic vesicle</location>
        <location evidence="3">Secretory vesicle</location>
        <location evidence="3">Synaptic vesicle</location>
    </subcellularLocation>
    <subcellularLocation>
        <location evidence="4">Early endosome</location>
    </subcellularLocation>
    <subcellularLocation>
        <location evidence="6">Golgi apparatus</location>
        <location evidence="6">trans-Golgi network</location>
    </subcellularLocation>
    <subcellularLocation>
        <location evidence="7">Late endosome</location>
    </subcellularLocation>
    <subcellularLocation>
        <location evidence="1">Membrane</location>
        <topology evidence="1">Multi-pass membrane protein</topology>
    </subcellularLocation>
    <subcellularLocation>
        <location evidence="2">Recycling endosome</location>
    </subcellularLocation>
</comment>
<evidence type="ECO:0000256" key="12">
    <source>
        <dbReference type="ARBA" id="ARBA00023018"/>
    </source>
</evidence>
<evidence type="ECO:0000256" key="11">
    <source>
        <dbReference type="ARBA" id="ARBA00022989"/>
    </source>
</evidence>
<dbReference type="Pfam" id="PF05915">
    <property type="entry name" value="TMEM_230_134"/>
    <property type="match status" value="1"/>
</dbReference>
<evidence type="ECO:0000313" key="20">
    <source>
        <dbReference type="EMBL" id="PSC74219.1"/>
    </source>
</evidence>
<evidence type="ECO:0000256" key="17">
    <source>
        <dbReference type="ARBA" id="ARBA00024088"/>
    </source>
</evidence>
<evidence type="ECO:0000256" key="9">
    <source>
        <dbReference type="ARBA" id="ARBA00022692"/>
    </source>
</evidence>
<evidence type="ECO:0000256" key="16">
    <source>
        <dbReference type="ARBA" id="ARBA00024003"/>
    </source>
</evidence>
<dbReference type="PANTHER" id="PTHR15664">
    <property type="entry name" value="C20ORF30 PROTEIN"/>
    <property type="match status" value="1"/>
</dbReference>
<feature type="region of interest" description="Disordered" evidence="18">
    <location>
        <begin position="476"/>
        <end position="498"/>
    </location>
</feature>
<proteinExistence type="inferred from homology"/>
<dbReference type="GO" id="GO:0005776">
    <property type="term" value="C:autophagosome"/>
    <property type="evidence" value="ECO:0007669"/>
    <property type="project" value="UniProtKB-SubCell"/>
</dbReference>
<dbReference type="GO" id="GO:0005794">
    <property type="term" value="C:Golgi apparatus"/>
    <property type="evidence" value="ECO:0007669"/>
    <property type="project" value="UniProtKB-SubCell"/>
</dbReference>
<feature type="transmembrane region" description="Helical" evidence="19">
    <location>
        <begin position="12"/>
        <end position="32"/>
    </location>
</feature>
<keyword evidence="12" id="KW-0770">Synapse</keyword>
<evidence type="ECO:0000256" key="5">
    <source>
        <dbReference type="ARBA" id="ARBA00004419"/>
    </source>
</evidence>
<keyword evidence="14 19" id="KW-0472">Membrane</keyword>
<dbReference type="InterPro" id="IPR044234">
    <property type="entry name" value="TMEM230"/>
</dbReference>
<comment type="similarity">
    <text evidence="8">Belongs to the TMEM134/TMEM230 family.</text>
</comment>
<dbReference type="AlphaFoldDB" id="A0A2P6VJF5"/>
<evidence type="ECO:0000256" key="14">
    <source>
        <dbReference type="ARBA" id="ARBA00023136"/>
    </source>
</evidence>
<feature type="transmembrane region" description="Helical" evidence="19">
    <location>
        <begin position="38"/>
        <end position="58"/>
    </location>
</feature>
<dbReference type="EMBL" id="LHPF02000005">
    <property type="protein sequence ID" value="PSC74219.1"/>
    <property type="molecule type" value="Genomic_DNA"/>
</dbReference>
<comment type="function">
    <text evidence="16">Involved in trafficking and recycling of synaptic vesicles.</text>
</comment>
<evidence type="ECO:0000256" key="1">
    <source>
        <dbReference type="ARBA" id="ARBA00004141"/>
    </source>
</evidence>
<evidence type="ECO:0000256" key="2">
    <source>
        <dbReference type="ARBA" id="ARBA00004172"/>
    </source>
</evidence>
<feature type="region of interest" description="Disordered" evidence="18">
    <location>
        <begin position="206"/>
        <end position="235"/>
    </location>
</feature>
<accession>A0A2P6VJF5</accession>
<evidence type="ECO:0000256" key="8">
    <source>
        <dbReference type="ARBA" id="ARBA00007743"/>
    </source>
</evidence>
<dbReference type="GO" id="GO:0005769">
    <property type="term" value="C:early endosome"/>
    <property type="evidence" value="ECO:0007669"/>
    <property type="project" value="UniProtKB-SubCell"/>
</dbReference>
<name>A0A2P6VJF5_9CHLO</name>
<evidence type="ECO:0000256" key="19">
    <source>
        <dbReference type="SAM" id="Phobius"/>
    </source>
</evidence>
<evidence type="ECO:0000256" key="3">
    <source>
        <dbReference type="ARBA" id="ARBA00004234"/>
    </source>
</evidence>
<keyword evidence="11 19" id="KW-1133">Transmembrane helix</keyword>
<keyword evidence="9 19" id="KW-0812">Transmembrane</keyword>
<dbReference type="PANTHER" id="PTHR15664:SF6">
    <property type="entry name" value="TRANSMEMBRANE PROTEIN 230"/>
    <property type="match status" value="1"/>
</dbReference>
<evidence type="ECO:0000256" key="4">
    <source>
        <dbReference type="ARBA" id="ARBA00004412"/>
    </source>
</evidence>
<dbReference type="InterPro" id="IPR008590">
    <property type="entry name" value="TMEM_230/134"/>
</dbReference>
<dbReference type="Proteomes" id="UP000239649">
    <property type="component" value="Unassembled WGS sequence"/>
</dbReference>
<reference evidence="20 21" key="1">
    <citation type="journal article" date="2018" name="Plant J.">
        <title>Genome sequences of Chlorella sorokiniana UTEX 1602 and Micractinium conductrix SAG 241.80: implications to maltose excretion by a green alga.</title>
        <authorList>
            <person name="Arriola M.B."/>
            <person name="Velmurugan N."/>
            <person name="Zhang Y."/>
            <person name="Plunkett M.H."/>
            <person name="Hondzo H."/>
            <person name="Barney B.M."/>
        </authorList>
    </citation>
    <scope>NUCLEOTIDE SEQUENCE [LARGE SCALE GENOMIC DNA]</scope>
    <source>
        <strain evidence="20 21">SAG 241.80</strain>
    </source>
</reference>
<dbReference type="GO" id="GO:0055037">
    <property type="term" value="C:recycling endosome"/>
    <property type="evidence" value="ECO:0007669"/>
    <property type="project" value="UniProtKB-SubCell"/>
</dbReference>
<dbReference type="GO" id="GO:0016020">
    <property type="term" value="C:membrane"/>
    <property type="evidence" value="ECO:0007669"/>
    <property type="project" value="UniProtKB-SubCell"/>
</dbReference>
<gene>
    <name evidence="20" type="ORF">C2E20_2783</name>
</gene>
<keyword evidence="21" id="KW-1185">Reference proteome</keyword>
<dbReference type="GO" id="GO:0005770">
    <property type="term" value="C:late endosome"/>
    <property type="evidence" value="ECO:0007669"/>
    <property type="project" value="UniProtKB-SubCell"/>
</dbReference>
<evidence type="ECO:0000256" key="13">
    <source>
        <dbReference type="ARBA" id="ARBA00023034"/>
    </source>
</evidence>
<comment type="caution">
    <text evidence="20">The sequence shown here is derived from an EMBL/GenBank/DDBJ whole genome shotgun (WGS) entry which is preliminary data.</text>
</comment>
<evidence type="ECO:0000256" key="6">
    <source>
        <dbReference type="ARBA" id="ARBA00004601"/>
    </source>
</evidence>
<dbReference type="OrthoDB" id="5597044at2759"/>
<evidence type="ECO:0000256" key="18">
    <source>
        <dbReference type="SAM" id="MobiDB-lite"/>
    </source>
</evidence>
<protein>
    <recommendedName>
        <fullName evidence="17">Transmembrane protein 230</fullName>
    </recommendedName>
</protein>
<keyword evidence="15" id="KW-0968">Cytoplasmic vesicle</keyword>
<evidence type="ECO:0000256" key="15">
    <source>
        <dbReference type="ARBA" id="ARBA00023329"/>
    </source>
</evidence>
<keyword evidence="10" id="KW-0967">Endosome</keyword>
<evidence type="ECO:0000256" key="7">
    <source>
        <dbReference type="ARBA" id="ARBA00004603"/>
    </source>
</evidence>
<organism evidence="20 21">
    <name type="scientific">Micractinium conductrix</name>
    <dbReference type="NCBI Taxonomy" id="554055"/>
    <lineage>
        <taxon>Eukaryota</taxon>
        <taxon>Viridiplantae</taxon>
        <taxon>Chlorophyta</taxon>
        <taxon>core chlorophytes</taxon>
        <taxon>Trebouxiophyceae</taxon>
        <taxon>Chlorellales</taxon>
        <taxon>Chlorellaceae</taxon>
        <taxon>Chlorella clade</taxon>
        <taxon>Micractinium</taxon>
    </lineage>
</organism>
<keyword evidence="13" id="KW-0333">Golgi apparatus</keyword>